<feature type="transmembrane region" description="Helical" evidence="2">
    <location>
        <begin position="238"/>
        <end position="257"/>
    </location>
</feature>
<dbReference type="GO" id="GO:0005230">
    <property type="term" value="F:extracellular ligand-gated monoatomic ion channel activity"/>
    <property type="evidence" value="ECO:0007669"/>
    <property type="project" value="InterPro"/>
</dbReference>
<dbReference type="GO" id="GO:0016020">
    <property type="term" value="C:membrane"/>
    <property type="evidence" value="ECO:0007669"/>
    <property type="project" value="UniProtKB-SubCell"/>
</dbReference>
<dbReference type="SUPFAM" id="SSF90112">
    <property type="entry name" value="Neurotransmitter-gated ion-channel transmembrane pore"/>
    <property type="match status" value="1"/>
</dbReference>
<dbReference type="Gene3D" id="1.20.58.390">
    <property type="entry name" value="Neurotransmitter-gated ion-channel transmembrane domain"/>
    <property type="match status" value="1"/>
</dbReference>
<comment type="subcellular location">
    <subcellularLocation>
        <location evidence="1">Membrane</location>
        <topology evidence="1">Multi-pass membrane protein</topology>
    </subcellularLocation>
</comment>
<feature type="transmembrane region" description="Helical" evidence="2">
    <location>
        <begin position="297"/>
        <end position="318"/>
    </location>
</feature>
<dbReference type="Proteomes" id="UP000178735">
    <property type="component" value="Unassembled WGS sequence"/>
</dbReference>
<evidence type="ECO:0000313" key="4">
    <source>
        <dbReference type="Proteomes" id="UP000178735"/>
    </source>
</evidence>
<dbReference type="InterPro" id="IPR038050">
    <property type="entry name" value="Neuro_actylchol_rec"/>
</dbReference>
<proteinExistence type="predicted"/>
<dbReference type="InterPro" id="IPR036734">
    <property type="entry name" value="Neur_chan_lig-bd_sf"/>
</dbReference>
<keyword evidence="2" id="KW-1133">Transmembrane helix</keyword>
<evidence type="ECO:0000256" key="2">
    <source>
        <dbReference type="SAM" id="Phobius"/>
    </source>
</evidence>
<dbReference type="GO" id="GO:0004888">
    <property type="term" value="F:transmembrane signaling receptor activity"/>
    <property type="evidence" value="ECO:0007669"/>
    <property type="project" value="InterPro"/>
</dbReference>
<evidence type="ECO:0000313" key="3">
    <source>
        <dbReference type="EMBL" id="OGM06218.1"/>
    </source>
</evidence>
<evidence type="ECO:0000256" key="1">
    <source>
        <dbReference type="ARBA" id="ARBA00004141"/>
    </source>
</evidence>
<evidence type="ECO:0008006" key="5">
    <source>
        <dbReference type="Google" id="ProtNLM"/>
    </source>
</evidence>
<feature type="transmembrane region" description="Helical" evidence="2">
    <location>
        <begin position="330"/>
        <end position="350"/>
    </location>
</feature>
<dbReference type="Gene3D" id="2.70.170.10">
    <property type="entry name" value="Neurotransmitter-gated ion-channel ligand-binding domain"/>
    <property type="match status" value="1"/>
</dbReference>
<accession>A0A1F7WVQ1</accession>
<sequence>MNKYMKLSFALLIAAVLFLALSNRPFRGDIVFSDDLNLTSDAAYNENMLKDRAFLRNLGTDEVKVGAYVLNYKNLNIGNGTCTVDFYFWLLWSNPDLNPLNFEVMNASVDSKELISEETAEVDGREFKWYNYRIVATTSNDFNFKNYPLDRQKISIEIEDKELDASQLKYVISTYENSLDSRARIQGWEISEKACSITTHKYDTNFGFTPENSSSSIYSRYIFTTLISRPYFSSMLKVMLPLTVILSLSFISFFLSLDKYSQRISLAVSTVYTSVAFHINLSAAIPQVSYLTLADRLMISIYFMLAVSIVSIVSMTVLVDSQKEAYAKKFNRLLIFFYPLLCFLIISAQFSR</sequence>
<feature type="transmembrane region" description="Helical" evidence="2">
    <location>
        <begin position="264"/>
        <end position="285"/>
    </location>
</feature>
<keyword evidence="2" id="KW-0812">Transmembrane</keyword>
<protein>
    <recommendedName>
        <fullName evidence="5">Neurotransmitter-gated ion-channel ligand-binding domain-containing protein</fullName>
    </recommendedName>
</protein>
<comment type="caution">
    <text evidence="3">The sequence shown here is derived from an EMBL/GenBank/DDBJ whole genome shotgun (WGS) entry which is preliminary data.</text>
</comment>
<dbReference type="InterPro" id="IPR036719">
    <property type="entry name" value="Neuro-gated_channel_TM_sf"/>
</dbReference>
<gene>
    <name evidence="3" type="ORF">A2008_07950</name>
</gene>
<reference evidence="3 4" key="1">
    <citation type="journal article" date="2016" name="Nat. Commun.">
        <title>Thousands of microbial genomes shed light on interconnected biogeochemical processes in an aquifer system.</title>
        <authorList>
            <person name="Anantharaman K."/>
            <person name="Brown C.T."/>
            <person name="Hug L.A."/>
            <person name="Sharon I."/>
            <person name="Castelle C.J."/>
            <person name="Probst A.J."/>
            <person name="Thomas B.C."/>
            <person name="Singh A."/>
            <person name="Wilkins M.J."/>
            <person name="Karaoz U."/>
            <person name="Brodie E.L."/>
            <person name="Williams K.H."/>
            <person name="Hubbard S.S."/>
            <person name="Banfield J.F."/>
        </authorList>
    </citation>
    <scope>NUCLEOTIDE SEQUENCE [LARGE SCALE GENOMIC DNA]</scope>
</reference>
<dbReference type="InterPro" id="IPR006201">
    <property type="entry name" value="Neur_channel"/>
</dbReference>
<dbReference type="STRING" id="1817813.A2008_07950"/>
<dbReference type="EMBL" id="MGFH01000075">
    <property type="protein sequence ID" value="OGM06218.1"/>
    <property type="molecule type" value="Genomic_DNA"/>
</dbReference>
<organism evidence="3 4">
    <name type="scientific">Candidatus Wallbacteria bacterium GWC2_49_35</name>
    <dbReference type="NCBI Taxonomy" id="1817813"/>
    <lineage>
        <taxon>Bacteria</taxon>
        <taxon>Candidatus Walliibacteriota</taxon>
    </lineage>
</organism>
<dbReference type="SUPFAM" id="SSF63712">
    <property type="entry name" value="Nicotinic receptor ligand binding domain-like"/>
    <property type="match status" value="1"/>
</dbReference>
<dbReference type="PANTHER" id="PTHR18945">
    <property type="entry name" value="NEUROTRANSMITTER GATED ION CHANNEL"/>
    <property type="match status" value="1"/>
</dbReference>
<keyword evidence="2" id="KW-0472">Membrane</keyword>
<name>A0A1F7WVQ1_9BACT</name>
<dbReference type="AlphaFoldDB" id="A0A1F7WVQ1"/>